<dbReference type="GO" id="GO:0043772">
    <property type="term" value="F:acyl-phosphate glycerol-3-phosphate acyltransferase activity"/>
    <property type="evidence" value="ECO:0007669"/>
    <property type="project" value="UniProtKB-UniRule"/>
</dbReference>
<accession>A0A2H0XT45</accession>
<gene>
    <name evidence="10 11" type="primary">plsY</name>
    <name evidence="11" type="ORF">COT42_09035</name>
</gene>
<dbReference type="EMBL" id="PEYM01000148">
    <property type="protein sequence ID" value="PIS28116.1"/>
    <property type="molecule type" value="Genomic_DNA"/>
</dbReference>
<feature type="transmembrane region" description="Helical" evidence="10">
    <location>
        <begin position="113"/>
        <end position="137"/>
    </location>
</feature>
<evidence type="ECO:0000256" key="4">
    <source>
        <dbReference type="ARBA" id="ARBA00022692"/>
    </source>
</evidence>
<dbReference type="EC" id="2.3.1.275" evidence="10"/>
<evidence type="ECO:0000256" key="2">
    <source>
        <dbReference type="ARBA" id="ARBA00022516"/>
    </source>
</evidence>
<evidence type="ECO:0000313" key="12">
    <source>
        <dbReference type="Proteomes" id="UP000231343"/>
    </source>
</evidence>
<name>A0A2H0XT45_UNCSA</name>
<dbReference type="Proteomes" id="UP000231343">
    <property type="component" value="Unassembled WGS sequence"/>
</dbReference>
<feature type="transmembrane region" description="Helical" evidence="10">
    <location>
        <begin position="81"/>
        <end position="101"/>
    </location>
</feature>
<evidence type="ECO:0000256" key="3">
    <source>
        <dbReference type="ARBA" id="ARBA00022679"/>
    </source>
</evidence>
<dbReference type="UniPathway" id="UPA00085"/>
<evidence type="ECO:0000256" key="6">
    <source>
        <dbReference type="ARBA" id="ARBA00023098"/>
    </source>
</evidence>
<comment type="similarity">
    <text evidence="10">Belongs to the PlsY family.</text>
</comment>
<dbReference type="GO" id="GO:0005886">
    <property type="term" value="C:plasma membrane"/>
    <property type="evidence" value="ECO:0007669"/>
    <property type="project" value="UniProtKB-SubCell"/>
</dbReference>
<keyword evidence="6 10" id="KW-0443">Lipid metabolism</keyword>
<keyword evidence="11" id="KW-0012">Acyltransferase</keyword>
<comment type="pathway">
    <text evidence="10">Lipid metabolism; phospholipid metabolism.</text>
</comment>
<dbReference type="AlphaFoldDB" id="A0A2H0XT45"/>
<keyword evidence="9 10" id="KW-1208">Phospholipid metabolism</keyword>
<dbReference type="Pfam" id="PF02660">
    <property type="entry name" value="G3P_acyltransf"/>
    <property type="match status" value="1"/>
</dbReference>
<keyword evidence="7 10" id="KW-0472">Membrane</keyword>
<evidence type="ECO:0000256" key="9">
    <source>
        <dbReference type="ARBA" id="ARBA00023264"/>
    </source>
</evidence>
<comment type="subunit">
    <text evidence="10">Probably interacts with PlsX.</text>
</comment>
<evidence type="ECO:0000256" key="1">
    <source>
        <dbReference type="ARBA" id="ARBA00022475"/>
    </source>
</evidence>
<reference evidence="11 12" key="1">
    <citation type="submission" date="2017-09" db="EMBL/GenBank/DDBJ databases">
        <title>Depth-based differentiation of microbial function through sediment-hosted aquifers and enrichment of novel symbionts in the deep terrestrial subsurface.</title>
        <authorList>
            <person name="Probst A.J."/>
            <person name="Ladd B."/>
            <person name="Jarett J.K."/>
            <person name="Geller-Mcgrath D.E."/>
            <person name="Sieber C.M."/>
            <person name="Emerson J.B."/>
            <person name="Anantharaman K."/>
            <person name="Thomas B.C."/>
            <person name="Malmstrom R."/>
            <person name="Stieglmeier M."/>
            <person name="Klingl A."/>
            <person name="Woyke T."/>
            <person name="Ryan C.M."/>
            <person name="Banfield J.F."/>
        </authorList>
    </citation>
    <scope>NUCLEOTIDE SEQUENCE [LARGE SCALE GENOMIC DNA]</scope>
    <source>
        <strain evidence="11">CG08_land_8_20_14_0_20_45_16</strain>
    </source>
</reference>
<dbReference type="InterPro" id="IPR003811">
    <property type="entry name" value="G3P_acylTferase_PlsY"/>
</dbReference>
<evidence type="ECO:0000313" key="11">
    <source>
        <dbReference type="EMBL" id="PIS28116.1"/>
    </source>
</evidence>
<evidence type="ECO:0000256" key="7">
    <source>
        <dbReference type="ARBA" id="ARBA00023136"/>
    </source>
</evidence>
<feature type="transmembrane region" description="Helical" evidence="10">
    <location>
        <begin position="163"/>
        <end position="181"/>
    </location>
</feature>
<feature type="transmembrane region" description="Helical" evidence="10">
    <location>
        <begin position="6"/>
        <end position="27"/>
    </location>
</feature>
<protein>
    <recommendedName>
        <fullName evidence="10">Glycerol-3-phosphate acyltransferase</fullName>
    </recommendedName>
    <alternativeName>
        <fullName evidence="10">Acyl-PO4 G3P acyltransferase</fullName>
    </alternativeName>
    <alternativeName>
        <fullName evidence="10">Acyl-phosphate--glycerol-3-phosphate acyltransferase</fullName>
    </alternativeName>
    <alternativeName>
        <fullName evidence="10">G3P acyltransferase</fullName>
        <shortName evidence="10">GPAT</shortName>
        <ecNumber evidence="10">2.3.1.275</ecNumber>
    </alternativeName>
    <alternativeName>
        <fullName evidence="10">Lysophosphatidic acid synthase</fullName>
        <shortName evidence="10">LPA synthase</shortName>
    </alternativeName>
</protein>
<evidence type="ECO:0000256" key="10">
    <source>
        <dbReference type="HAMAP-Rule" id="MF_01043"/>
    </source>
</evidence>
<comment type="catalytic activity">
    <reaction evidence="10">
        <text>an acyl phosphate + sn-glycerol 3-phosphate = a 1-acyl-sn-glycero-3-phosphate + phosphate</text>
        <dbReference type="Rhea" id="RHEA:34075"/>
        <dbReference type="ChEBI" id="CHEBI:43474"/>
        <dbReference type="ChEBI" id="CHEBI:57597"/>
        <dbReference type="ChEBI" id="CHEBI:57970"/>
        <dbReference type="ChEBI" id="CHEBI:59918"/>
        <dbReference type="EC" id="2.3.1.275"/>
    </reaction>
</comment>
<organism evidence="11 12">
    <name type="scientific">Candidatus Saganbacteria bacterium CG08_land_8_20_14_0_20_45_16</name>
    <dbReference type="NCBI Taxonomy" id="2014293"/>
    <lineage>
        <taxon>Bacteria</taxon>
        <taxon>Bacillati</taxon>
        <taxon>Saganbacteria</taxon>
    </lineage>
</organism>
<evidence type="ECO:0000256" key="5">
    <source>
        <dbReference type="ARBA" id="ARBA00022989"/>
    </source>
</evidence>
<comment type="caution">
    <text evidence="11">The sequence shown here is derived from an EMBL/GenBank/DDBJ whole genome shotgun (WGS) entry which is preliminary data.</text>
</comment>
<evidence type="ECO:0000256" key="8">
    <source>
        <dbReference type="ARBA" id="ARBA00023209"/>
    </source>
</evidence>
<dbReference type="NCBIfam" id="TIGR00023">
    <property type="entry name" value="glycerol-3-phosphate 1-O-acyltransferase PlsY"/>
    <property type="match status" value="1"/>
</dbReference>
<keyword evidence="1 10" id="KW-1003">Cell membrane</keyword>
<dbReference type="SMART" id="SM01207">
    <property type="entry name" value="G3P_acyltransf"/>
    <property type="match status" value="1"/>
</dbReference>
<dbReference type="PANTHER" id="PTHR30309">
    <property type="entry name" value="INNER MEMBRANE PROTEIN YGIH"/>
    <property type="match status" value="1"/>
</dbReference>
<dbReference type="HAMAP" id="MF_01043">
    <property type="entry name" value="PlsY"/>
    <property type="match status" value="1"/>
</dbReference>
<comment type="subcellular location">
    <subcellularLocation>
        <location evidence="10">Cell membrane</location>
        <topology evidence="10">Multi-pass membrane protein</topology>
    </subcellularLocation>
</comment>
<keyword evidence="5 10" id="KW-1133">Transmembrane helix</keyword>
<feature type="transmembrane region" description="Helical" evidence="10">
    <location>
        <begin position="55"/>
        <end position="75"/>
    </location>
</feature>
<proteinExistence type="inferred from homology"/>
<comment type="function">
    <text evidence="10">Catalyzes the transfer of an acyl group from acyl-phosphate (acyl-PO(4)) to glycerol-3-phosphate (G3P) to form lysophosphatidic acid (LPA). This enzyme utilizes acyl-phosphate as fatty acyl donor, but not acyl-CoA or acyl-ACP.</text>
</comment>
<dbReference type="PANTHER" id="PTHR30309:SF0">
    <property type="entry name" value="GLYCEROL-3-PHOSPHATE ACYLTRANSFERASE-RELATED"/>
    <property type="match status" value="1"/>
</dbReference>
<dbReference type="GO" id="GO:0008654">
    <property type="term" value="P:phospholipid biosynthetic process"/>
    <property type="evidence" value="ECO:0007669"/>
    <property type="project" value="UniProtKB-UniRule"/>
</dbReference>
<keyword evidence="3 10" id="KW-0808">Transferase</keyword>
<sequence>MALMVNLIIILVGAYFLGSIPFGLLIAKLKGIDIRQHGSGNIGATNVYRTLGPTLGVLVFCLDLGKGTLITYVAAQITTNHWLIILTGALAIIGHTFPIFLKFKGGKGAATALGVLLAIAPDICLGAALAAFIIIYITRYVSVGSISTAILTSLAFYLLHRPLPYTITITIITILIIVKHLPNIKRLLNKTENKIR</sequence>
<keyword evidence="8 10" id="KW-0594">Phospholipid biosynthesis</keyword>
<keyword evidence="4 10" id="KW-0812">Transmembrane</keyword>
<keyword evidence="2 10" id="KW-0444">Lipid biosynthesis</keyword>